<dbReference type="InterPro" id="IPR041682">
    <property type="entry name" value="AAA_14"/>
</dbReference>
<comment type="caution">
    <text evidence="3">The sequence shown here is derived from an EMBL/GenBank/DDBJ whole genome shotgun (WGS) entry which is preliminary data.</text>
</comment>
<keyword evidence="4" id="KW-1185">Reference proteome</keyword>
<dbReference type="InterPro" id="IPR025420">
    <property type="entry name" value="DUF4143"/>
</dbReference>
<proteinExistence type="predicted"/>
<dbReference type="Proteomes" id="UP000553756">
    <property type="component" value="Unassembled WGS sequence"/>
</dbReference>
<dbReference type="Pfam" id="PF13173">
    <property type="entry name" value="AAA_14"/>
    <property type="match status" value="1"/>
</dbReference>
<gene>
    <name evidence="3" type="ORF">G1C94_1075</name>
</gene>
<feature type="domain" description="AAA" evidence="1">
    <location>
        <begin position="22"/>
        <end position="156"/>
    </location>
</feature>
<dbReference type="PANTHER" id="PTHR33295:SF7">
    <property type="entry name" value="ATPASE"/>
    <property type="match status" value="1"/>
</dbReference>
<evidence type="ECO:0000313" key="3">
    <source>
        <dbReference type="EMBL" id="NMN02453.1"/>
    </source>
</evidence>
<accession>A0ABX1T1F4</accession>
<dbReference type="PANTHER" id="PTHR33295">
    <property type="entry name" value="ATPASE"/>
    <property type="match status" value="1"/>
</dbReference>
<reference evidence="3 4" key="1">
    <citation type="submission" date="2020-02" db="EMBL/GenBank/DDBJ databases">
        <title>Characterization of phylogenetic diversity of novel bifidobacterial species isolated in Czech ZOOs.</title>
        <authorList>
            <person name="Lugli G.A."/>
            <person name="Vera N.B."/>
            <person name="Ventura M."/>
        </authorList>
    </citation>
    <scope>NUCLEOTIDE SEQUENCE [LARGE SCALE GENOMIC DNA]</scope>
    <source>
        <strain evidence="3 4">DSM 109963</strain>
    </source>
</reference>
<evidence type="ECO:0000259" key="2">
    <source>
        <dbReference type="Pfam" id="PF13635"/>
    </source>
</evidence>
<dbReference type="Pfam" id="PF13635">
    <property type="entry name" value="DUF4143"/>
    <property type="match status" value="1"/>
</dbReference>
<evidence type="ECO:0000259" key="1">
    <source>
        <dbReference type="Pfam" id="PF13173"/>
    </source>
</evidence>
<dbReference type="InterPro" id="IPR027417">
    <property type="entry name" value="P-loop_NTPase"/>
</dbReference>
<protein>
    <submittedName>
        <fullName evidence="3">ATPase</fullName>
    </submittedName>
</protein>
<organism evidence="3 4">
    <name type="scientific">Bifidobacterium panos</name>
    <dbReference type="NCBI Taxonomy" id="2675321"/>
    <lineage>
        <taxon>Bacteria</taxon>
        <taxon>Bacillati</taxon>
        <taxon>Actinomycetota</taxon>
        <taxon>Actinomycetes</taxon>
        <taxon>Bifidobacteriales</taxon>
        <taxon>Bifidobacteriaceae</taxon>
        <taxon>Bifidobacterium</taxon>
    </lineage>
</organism>
<dbReference type="EMBL" id="JAAIIJ010000021">
    <property type="protein sequence ID" value="NMN02453.1"/>
    <property type="molecule type" value="Genomic_DNA"/>
</dbReference>
<dbReference type="Gene3D" id="3.40.50.300">
    <property type="entry name" value="P-loop containing nucleotide triphosphate hydrolases"/>
    <property type="match status" value="1"/>
</dbReference>
<sequence>MSYMERKLAAEIVAWAQSDDTHPLIIRGARRTGKTYLIEHLGHNLFRDDVVKLDFQTDLATIEKIFDVPTNKTDAIIQRISEYSGATITPKRTLIFLDEIQLSEKALNSLRFFSGTDWRIIATGSLLGVTVKNRSLPFPSGVRQLDLRPLDFEEFLWAVDEKPLADAIREHASQPSSFILHDKALDLFHRFLTIGGMPKAVDAYRSTHSFTHVAEELREIDDTYINDMTDPDNGISGVSAKRIWDSLPKQLLRSSTKKFKYADVIRGGRRERLMEPLEWLEAAGLVLRNDMTRDTTAPLSPYRDEEGSFFKIYMADTGLMFRKFGIAAEVFLNPDVAAALSADFRGALAENFMMQSLTASGLHTFYWTPSQGSGELDFVFQNQLAQTIAVEVKSARNVTSKTLARFAKESRCPIAYRLSERDFGTSQIAGTSTQLHSLPLYAAFAIANTQS</sequence>
<dbReference type="SUPFAM" id="SSF52540">
    <property type="entry name" value="P-loop containing nucleoside triphosphate hydrolases"/>
    <property type="match status" value="1"/>
</dbReference>
<feature type="domain" description="DUF4143" evidence="2">
    <location>
        <begin position="238"/>
        <end position="394"/>
    </location>
</feature>
<evidence type="ECO:0000313" key="4">
    <source>
        <dbReference type="Proteomes" id="UP000553756"/>
    </source>
</evidence>
<name>A0ABX1T1F4_9BIFI</name>